<comment type="caution">
    <text evidence="1">The sequence shown here is derived from an EMBL/GenBank/DDBJ whole genome shotgun (WGS) entry which is preliminary data.</text>
</comment>
<organism evidence="1 2">
    <name type="scientific">Catharanthus roseus</name>
    <name type="common">Madagascar periwinkle</name>
    <name type="synonym">Vinca rosea</name>
    <dbReference type="NCBI Taxonomy" id="4058"/>
    <lineage>
        <taxon>Eukaryota</taxon>
        <taxon>Viridiplantae</taxon>
        <taxon>Streptophyta</taxon>
        <taxon>Embryophyta</taxon>
        <taxon>Tracheophyta</taxon>
        <taxon>Spermatophyta</taxon>
        <taxon>Magnoliopsida</taxon>
        <taxon>eudicotyledons</taxon>
        <taxon>Gunneridae</taxon>
        <taxon>Pentapetalae</taxon>
        <taxon>asterids</taxon>
        <taxon>lamiids</taxon>
        <taxon>Gentianales</taxon>
        <taxon>Apocynaceae</taxon>
        <taxon>Rauvolfioideae</taxon>
        <taxon>Vinceae</taxon>
        <taxon>Catharanthinae</taxon>
        <taxon>Catharanthus</taxon>
    </lineage>
</organism>
<reference evidence="2" key="1">
    <citation type="journal article" date="2023" name="Nat. Plants">
        <title>Single-cell RNA sequencing provides a high-resolution roadmap for understanding the multicellular compartmentation of specialized metabolism.</title>
        <authorList>
            <person name="Sun S."/>
            <person name="Shen X."/>
            <person name="Li Y."/>
            <person name="Li Y."/>
            <person name="Wang S."/>
            <person name="Li R."/>
            <person name="Zhang H."/>
            <person name="Shen G."/>
            <person name="Guo B."/>
            <person name="Wei J."/>
            <person name="Xu J."/>
            <person name="St-Pierre B."/>
            <person name="Chen S."/>
            <person name="Sun C."/>
        </authorList>
    </citation>
    <scope>NUCLEOTIDE SEQUENCE [LARGE SCALE GENOMIC DNA]</scope>
</reference>
<dbReference type="Proteomes" id="UP001060085">
    <property type="component" value="Linkage Group LG04"/>
</dbReference>
<gene>
    <name evidence="1" type="ORF">M9H77_15489</name>
</gene>
<name>A0ACC0AXZ6_CATRO</name>
<evidence type="ECO:0000313" key="1">
    <source>
        <dbReference type="EMBL" id="KAI5665636.1"/>
    </source>
</evidence>
<protein>
    <submittedName>
        <fullName evidence="1">Uncharacterized protein</fullName>
    </submittedName>
</protein>
<dbReference type="EMBL" id="CM044704">
    <property type="protein sequence ID" value="KAI5665636.1"/>
    <property type="molecule type" value="Genomic_DNA"/>
</dbReference>
<accession>A0ACC0AXZ6</accession>
<evidence type="ECO:0000313" key="2">
    <source>
        <dbReference type="Proteomes" id="UP001060085"/>
    </source>
</evidence>
<keyword evidence="2" id="KW-1185">Reference proteome</keyword>
<sequence>MRLLNREEADKMMVRRAFGGEVIDTDQESTGSSSEEMDSPRSVAKVVRRWSSKEKKNRGLGICSLHSQILRIRDEDSLIGEDVCEILNLFGKDEKQQISSVVLISKQILPSSPLSGKTGFKTGD</sequence>
<proteinExistence type="predicted"/>